<comment type="caution">
    <text evidence="3">The sequence shown here is derived from an EMBL/GenBank/DDBJ whole genome shotgun (WGS) entry which is preliminary data.</text>
</comment>
<reference evidence="3 4" key="1">
    <citation type="submission" date="2017-12" db="EMBL/GenBank/DDBJ databases">
        <title>Phylogenetic diversity of female urinary microbiome.</title>
        <authorList>
            <person name="Thomas-White K."/>
            <person name="Wolfe A.J."/>
        </authorList>
    </citation>
    <scope>NUCLEOTIDE SEQUENCE [LARGE SCALE GENOMIC DNA]</scope>
    <source>
        <strain evidence="3 4">UMB0319</strain>
    </source>
</reference>
<dbReference type="EMBL" id="PKHA01000006">
    <property type="protein sequence ID" value="PKY98556.1"/>
    <property type="molecule type" value="Genomic_DNA"/>
</dbReference>
<feature type="transmembrane region" description="Helical" evidence="2">
    <location>
        <begin position="31"/>
        <end position="53"/>
    </location>
</feature>
<organism evidence="3 4">
    <name type="scientific">Actinomyces urogenitalis</name>
    <dbReference type="NCBI Taxonomy" id="103621"/>
    <lineage>
        <taxon>Bacteria</taxon>
        <taxon>Bacillati</taxon>
        <taxon>Actinomycetota</taxon>
        <taxon>Actinomycetes</taxon>
        <taxon>Actinomycetales</taxon>
        <taxon>Actinomycetaceae</taxon>
        <taxon>Actinomyces</taxon>
    </lineage>
</organism>
<evidence type="ECO:0000313" key="3">
    <source>
        <dbReference type="EMBL" id="PKY98556.1"/>
    </source>
</evidence>
<feature type="transmembrane region" description="Helical" evidence="2">
    <location>
        <begin position="271"/>
        <end position="293"/>
    </location>
</feature>
<sequence>MTYSSDGAPAPLTPGGGIPVAPRGRRRDHALAGLVGLLLAPVTILLTGGTGHFASQGRLGLAAFHLLVLLVMVCACQALFAARSSLGGLVAGLMALAGQLALICLADGAATVCPPWLPPVATTGVLLLTSALLTGGAWGMRSARRGGREQARTAMRLAQADRALGVTPSAPPSRRRAHLLTLALSVAALALALVILARGPHAALDGTGQASWGALAAAAGAFLLLAVTGAATGRSSLGARATGIALILISLPALVAPAWPDMPFDSLVDRLLAWAPDAMTLVSAGVLLSGIGWGSHLARRQGHAEELVRARTAGLETSAA</sequence>
<protein>
    <submittedName>
        <fullName evidence="3">Uncharacterized protein</fullName>
    </submittedName>
</protein>
<evidence type="ECO:0000256" key="2">
    <source>
        <dbReference type="SAM" id="Phobius"/>
    </source>
</evidence>
<feature type="transmembrane region" description="Helical" evidence="2">
    <location>
        <begin position="237"/>
        <end position="259"/>
    </location>
</feature>
<name>A0A2I1KSF3_9ACTO</name>
<feature type="transmembrane region" description="Helical" evidence="2">
    <location>
        <begin position="89"/>
        <end position="110"/>
    </location>
</feature>
<keyword evidence="2" id="KW-1133">Transmembrane helix</keyword>
<evidence type="ECO:0000256" key="1">
    <source>
        <dbReference type="SAM" id="MobiDB-lite"/>
    </source>
</evidence>
<evidence type="ECO:0000313" key="4">
    <source>
        <dbReference type="Proteomes" id="UP000234778"/>
    </source>
</evidence>
<feature type="region of interest" description="Disordered" evidence="1">
    <location>
        <begin position="1"/>
        <end position="21"/>
    </location>
</feature>
<proteinExistence type="predicted"/>
<feature type="transmembrane region" description="Helical" evidence="2">
    <location>
        <begin position="210"/>
        <end position="230"/>
    </location>
</feature>
<keyword evidence="2" id="KW-0812">Transmembrane</keyword>
<gene>
    <name evidence="3" type="ORF">CYJ26_06960</name>
</gene>
<dbReference type="RefSeq" id="WP_101638187.1">
    <property type="nucleotide sequence ID" value="NZ_JAHAIH010000009.1"/>
</dbReference>
<accession>A0A2I1KSF3</accession>
<dbReference type="AlphaFoldDB" id="A0A2I1KSF3"/>
<feature type="transmembrane region" description="Helical" evidence="2">
    <location>
        <begin position="59"/>
        <end position="82"/>
    </location>
</feature>
<feature type="transmembrane region" description="Helical" evidence="2">
    <location>
        <begin position="179"/>
        <end position="198"/>
    </location>
</feature>
<keyword evidence="2" id="KW-0472">Membrane</keyword>
<dbReference type="Proteomes" id="UP000234778">
    <property type="component" value="Unassembled WGS sequence"/>
</dbReference>
<feature type="transmembrane region" description="Helical" evidence="2">
    <location>
        <begin position="116"/>
        <end position="138"/>
    </location>
</feature>